<dbReference type="InterPro" id="IPR001638">
    <property type="entry name" value="Solute-binding_3/MltF_N"/>
</dbReference>
<dbReference type="EMBL" id="AQHF01000020">
    <property type="protein sequence ID" value="MBE0346224.1"/>
    <property type="molecule type" value="Genomic_DNA"/>
</dbReference>
<dbReference type="SUPFAM" id="SSF53850">
    <property type="entry name" value="Periplasmic binding protein-like II"/>
    <property type="match status" value="1"/>
</dbReference>
<feature type="domain" description="Solute-binding protein family 3/N-terminal" evidence="1">
    <location>
        <begin position="13"/>
        <end position="248"/>
    </location>
</feature>
<evidence type="ECO:0000313" key="2">
    <source>
        <dbReference type="EMBL" id="MBE0346224.1"/>
    </source>
</evidence>
<gene>
    <name evidence="2" type="ORF">PPEP_a1282</name>
</gene>
<reference evidence="2 3" key="1">
    <citation type="submission" date="2015-06" db="EMBL/GenBank/DDBJ databases">
        <title>Genome sequence of Pseudoalteromonas peptidolytica.</title>
        <authorList>
            <person name="Xie B.-B."/>
            <person name="Rong J.-C."/>
            <person name="Qin Q.-L."/>
            <person name="Zhang Y.-Z."/>
        </authorList>
    </citation>
    <scope>NUCLEOTIDE SEQUENCE [LARGE SCALE GENOMIC DNA]</scope>
    <source>
        <strain evidence="2 3">F12-50-A1</strain>
    </source>
</reference>
<dbReference type="Proteomes" id="UP000660708">
    <property type="component" value="Unassembled WGS sequence"/>
</dbReference>
<dbReference type="Pfam" id="PF00497">
    <property type="entry name" value="SBP_bac_3"/>
    <property type="match status" value="1"/>
</dbReference>
<organism evidence="2 3">
    <name type="scientific">Pseudoalteromonas peptidolytica F12-50-A1</name>
    <dbReference type="NCBI Taxonomy" id="1315280"/>
    <lineage>
        <taxon>Bacteria</taxon>
        <taxon>Pseudomonadati</taxon>
        <taxon>Pseudomonadota</taxon>
        <taxon>Gammaproteobacteria</taxon>
        <taxon>Alteromonadales</taxon>
        <taxon>Pseudoalteromonadaceae</taxon>
        <taxon>Pseudoalteromonas</taxon>
    </lineage>
</organism>
<dbReference type="AlphaFoldDB" id="A0A8I0MUR3"/>
<evidence type="ECO:0000259" key="1">
    <source>
        <dbReference type="Pfam" id="PF00497"/>
    </source>
</evidence>
<evidence type="ECO:0000313" key="3">
    <source>
        <dbReference type="Proteomes" id="UP000660708"/>
    </source>
</evidence>
<sequence>MSHAKQITWIVIDFAPYYILADRLEGQGRDELLIQLIQQYMPDYTFNYKLYPASRAIHELSNVNNQYCVISLYKTADRQQHIAFSDEYSTIGLSTSVALRKDVAHALGVKDKAINLASLVTKHKLNVGIAANRSFGDELDTLLTNLPNKQVSIRPGRDALASLTVMLIKKRVDVILGYPSEHYYHKLHVDKLDELTQVRLDLTSQITTGFAGCSKNAKGQEDAAAISLALGNVHKDERYRLTMSRWLPEQFRPQLASVFNK</sequence>
<proteinExistence type="predicted"/>
<accession>A0A8I0MUR3</accession>
<name>A0A8I0MUR3_9GAMM</name>
<keyword evidence="3" id="KW-1185">Reference proteome</keyword>
<dbReference type="RefSeq" id="WP_147389902.1">
    <property type="nucleotide sequence ID" value="NZ_AQHF01000020.1"/>
</dbReference>
<dbReference type="Gene3D" id="3.40.190.10">
    <property type="entry name" value="Periplasmic binding protein-like II"/>
    <property type="match status" value="2"/>
</dbReference>
<comment type="caution">
    <text evidence="2">The sequence shown here is derived from an EMBL/GenBank/DDBJ whole genome shotgun (WGS) entry which is preliminary data.</text>
</comment>
<protein>
    <recommendedName>
        <fullName evidence="1">Solute-binding protein family 3/N-terminal domain-containing protein</fullName>
    </recommendedName>
</protein>